<evidence type="ECO:0000256" key="2">
    <source>
        <dbReference type="ARBA" id="ARBA00022694"/>
    </source>
</evidence>
<evidence type="ECO:0000256" key="5">
    <source>
        <dbReference type="PIRSR" id="PIRSR001430-1"/>
    </source>
</evidence>
<comment type="similarity">
    <text evidence="1 4 7">Belongs to the tRNA pseudouridine synthase TruA family.</text>
</comment>
<dbReference type="PATRIC" id="fig|945713.3.peg.353"/>
<dbReference type="GO" id="GO:0160147">
    <property type="term" value="F:tRNA pseudouridine(38-40) synthase activity"/>
    <property type="evidence" value="ECO:0007669"/>
    <property type="project" value="UniProtKB-EC"/>
</dbReference>
<dbReference type="SUPFAM" id="SSF55120">
    <property type="entry name" value="Pseudouridine synthase"/>
    <property type="match status" value="1"/>
</dbReference>
<protein>
    <recommendedName>
        <fullName evidence="4">tRNA pseudouridine synthase A</fullName>
        <ecNumber evidence="4">5.4.99.12</ecNumber>
    </recommendedName>
    <alternativeName>
        <fullName evidence="4">tRNA pseudouridine(38-40) synthase</fullName>
    </alternativeName>
    <alternativeName>
        <fullName evidence="4">tRNA pseudouridylate synthase I</fullName>
    </alternativeName>
    <alternativeName>
        <fullName evidence="4">tRNA-uridine isomerase I</fullName>
    </alternativeName>
</protein>
<feature type="active site" description="Nucleophile" evidence="4 5">
    <location>
        <position position="76"/>
    </location>
</feature>
<dbReference type="InterPro" id="IPR020097">
    <property type="entry name" value="PsdUridine_synth_TruA_a/b_dom"/>
</dbReference>
<evidence type="ECO:0000256" key="3">
    <source>
        <dbReference type="ARBA" id="ARBA00023235"/>
    </source>
</evidence>
<name>I0AGF8_IGNAJ</name>
<evidence type="ECO:0000256" key="7">
    <source>
        <dbReference type="RuleBase" id="RU003792"/>
    </source>
</evidence>
<dbReference type="InterPro" id="IPR020103">
    <property type="entry name" value="PsdUridine_synth_cat_dom_sf"/>
</dbReference>
<dbReference type="InterPro" id="IPR020094">
    <property type="entry name" value="TruA/RsuA/RluB/E/F_N"/>
</dbReference>
<evidence type="ECO:0000259" key="8">
    <source>
        <dbReference type="Pfam" id="PF01416"/>
    </source>
</evidence>
<evidence type="ECO:0000256" key="4">
    <source>
        <dbReference type="HAMAP-Rule" id="MF_00171"/>
    </source>
</evidence>
<gene>
    <name evidence="4 9" type="primary">truA</name>
    <name evidence="9" type="ordered locus">IALB_0353</name>
</gene>
<dbReference type="Gene3D" id="3.30.70.660">
    <property type="entry name" value="Pseudouridine synthase I, catalytic domain, C-terminal subdomain"/>
    <property type="match status" value="1"/>
</dbReference>
<evidence type="ECO:0000256" key="1">
    <source>
        <dbReference type="ARBA" id="ARBA00009375"/>
    </source>
</evidence>
<dbReference type="GO" id="GO:0003723">
    <property type="term" value="F:RNA binding"/>
    <property type="evidence" value="ECO:0007669"/>
    <property type="project" value="InterPro"/>
</dbReference>
<dbReference type="HAMAP" id="MF_00171">
    <property type="entry name" value="TruA"/>
    <property type="match status" value="1"/>
</dbReference>
<dbReference type="PANTHER" id="PTHR11142">
    <property type="entry name" value="PSEUDOURIDYLATE SYNTHASE"/>
    <property type="match status" value="1"/>
</dbReference>
<comment type="caution">
    <text evidence="4">Lacks conserved residue(s) required for the propagation of feature annotation.</text>
</comment>
<evidence type="ECO:0000313" key="9">
    <source>
        <dbReference type="EMBL" id="AFH48065.1"/>
    </source>
</evidence>
<keyword evidence="10" id="KW-1185">Reference proteome</keyword>
<reference evidence="9 10" key="1">
    <citation type="journal article" date="2012" name="Front. Microbiol.">
        <title>Complete genome of Ignavibacterium album, a metabolically versatile, flagellated, facultative anaerobe from the phylum Chlorobi.</title>
        <authorList>
            <person name="Liu Z."/>
            <person name="Frigaard N.-U."/>
            <person name="Vogl K."/>
            <person name="Iino T."/>
            <person name="Ohkuma M."/>
            <person name="Overmann J."/>
            <person name="Bryant D.A."/>
        </authorList>
    </citation>
    <scope>NUCLEOTIDE SEQUENCE [LARGE SCALE GENOMIC DNA]</scope>
    <source>
        <strain evidence="10">DSM 19864 / JCM 16511 / NBRC 101810 / Mat9-16</strain>
    </source>
</reference>
<keyword evidence="2 4" id="KW-0819">tRNA processing</keyword>
<dbReference type="eggNOG" id="COG0101">
    <property type="taxonomic scope" value="Bacteria"/>
</dbReference>
<comment type="subunit">
    <text evidence="4">Homodimer.</text>
</comment>
<dbReference type="GO" id="GO:0031119">
    <property type="term" value="P:tRNA pseudouridine synthesis"/>
    <property type="evidence" value="ECO:0007669"/>
    <property type="project" value="UniProtKB-UniRule"/>
</dbReference>
<evidence type="ECO:0000313" key="10">
    <source>
        <dbReference type="Proteomes" id="UP000007394"/>
    </source>
</evidence>
<proteinExistence type="inferred from homology"/>
<dbReference type="Proteomes" id="UP000007394">
    <property type="component" value="Chromosome"/>
</dbReference>
<dbReference type="CDD" id="cd02570">
    <property type="entry name" value="PseudoU_synth_EcTruA"/>
    <property type="match status" value="1"/>
</dbReference>
<dbReference type="STRING" id="945713.IALB_0353"/>
<dbReference type="PANTHER" id="PTHR11142:SF0">
    <property type="entry name" value="TRNA PSEUDOURIDINE SYNTHASE-LIKE 1"/>
    <property type="match status" value="1"/>
</dbReference>
<comment type="function">
    <text evidence="4">Formation of pseudouridine at positions 38, 39 and 40 in the anticodon stem and loop of transfer RNAs.</text>
</comment>
<sequence>MSRKFKRAAKPLFNQKKKSFTKDFFRFKLFLEYEGTRFSGWQKQPNARTIQGELIKACEKIFGDDFVDLQGSGRTDSGVHALCQVAHLDAKTVLAPEIIKLKLNDSLPHDINILEVEKARKNFHARHDVKSRSYIYQISERRTAFGKNFVWWIKDNLDFEAMNSASKIFLGLHDFVSFSDDDPEEKSTKVLIDNIQLKKEDELILIRIIGSHFIWKMVRRIVGVLVEVGRGKKSKSDILFYLNNKSDEPARFTAPPSGLFLEKVFYEKDKISKEFNSLIRVKNFRNH</sequence>
<dbReference type="AlphaFoldDB" id="I0AGF8"/>
<feature type="domain" description="Pseudouridine synthase I TruA alpha/beta" evidence="8">
    <location>
        <begin position="165"/>
        <end position="267"/>
    </location>
</feature>
<dbReference type="InterPro" id="IPR001406">
    <property type="entry name" value="PsdUridine_synth_TruA"/>
</dbReference>
<dbReference type="EC" id="5.4.99.12" evidence="4"/>
<dbReference type="EMBL" id="CP003418">
    <property type="protein sequence ID" value="AFH48065.1"/>
    <property type="molecule type" value="Genomic_DNA"/>
</dbReference>
<dbReference type="Pfam" id="PF01416">
    <property type="entry name" value="PseudoU_synth_1"/>
    <property type="match status" value="2"/>
</dbReference>
<dbReference type="HOGENOM" id="CLU_014673_0_1_10"/>
<dbReference type="RefSeq" id="WP_014559224.1">
    <property type="nucleotide sequence ID" value="NC_017464.1"/>
</dbReference>
<dbReference type="FunFam" id="3.30.70.580:FF:000001">
    <property type="entry name" value="tRNA pseudouridine synthase A"/>
    <property type="match status" value="1"/>
</dbReference>
<comment type="catalytic activity">
    <reaction evidence="4 7">
        <text>uridine(38/39/40) in tRNA = pseudouridine(38/39/40) in tRNA</text>
        <dbReference type="Rhea" id="RHEA:22376"/>
        <dbReference type="Rhea" id="RHEA-COMP:10085"/>
        <dbReference type="Rhea" id="RHEA-COMP:10087"/>
        <dbReference type="ChEBI" id="CHEBI:65314"/>
        <dbReference type="ChEBI" id="CHEBI:65315"/>
        <dbReference type="EC" id="5.4.99.12"/>
    </reaction>
</comment>
<dbReference type="OrthoDB" id="9811823at2"/>
<dbReference type="InterPro" id="IPR020095">
    <property type="entry name" value="PsdUridine_synth_TruA_C"/>
</dbReference>
<accession>I0AGF8</accession>
<keyword evidence="3 4" id="KW-0413">Isomerase</keyword>
<dbReference type="Gene3D" id="3.30.70.580">
    <property type="entry name" value="Pseudouridine synthase I, catalytic domain, N-terminal subdomain"/>
    <property type="match status" value="1"/>
</dbReference>
<dbReference type="KEGG" id="ial:IALB_0353"/>
<feature type="domain" description="Pseudouridine synthase I TruA alpha/beta" evidence="8">
    <location>
        <begin position="32"/>
        <end position="127"/>
    </location>
</feature>
<dbReference type="NCBIfam" id="TIGR00071">
    <property type="entry name" value="hisT_truA"/>
    <property type="match status" value="1"/>
</dbReference>
<organism evidence="9 10">
    <name type="scientific">Ignavibacterium album (strain DSM 19864 / JCM 16511 / NBRC 101810 / Mat9-16)</name>
    <dbReference type="NCBI Taxonomy" id="945713"/>
    <lineage>
        <taxon>Bacteria</taxon>
        <taxon>Pseudomonadati</taxon>
        <taxon>Ignavibacteriota</taxon>
        <taxon>Ignavibacteria</taxon>
        <taxon>Ignavibacteriales</taxon>
        <taxon>Ignavibacteriaceae</taxon>
        <taxon>Ignavibacterium</taxon>
    </lineage>
</organism>
<evidence type="ECO:0000256" key="6">
    <source>
        <dbReference type="PIRSR" id="PIRSR001430-2"/>
    </source>
</evidence>
<feature type="binding site" evidence="4 6">
    <location>
        <position position="134"/>
    </location>
    <ligand>
        <name>substrate</name>
    </ligand>
</feature>
<dbReference type="PIRSF" id="PIRSF001430">
    <property type="entry name" value="tRNA_psdUrid_synth"/>
    <property type="match status" value="1"/>
</dbReference>